<evidence type="ECO:0000256" key="2">
    <source>
        <dbReference type="ARBA" id="ARBA00022737"/>
    </source>
</evidence>
<dbReference type="InterPro" id="IPR050216">
    <property type="entry name" value="LRR_domain-containing"/>
</dbReference>
<keyword evidence="1" id="KW-0433">Leucine-rich repeat</keyword>
<dbReference type="InterPro" id="IPR032675">
    <property type="entry name" value="LRR_dom_sf"/>
</dbReference>
<organism evidence="3 4">
    <name type="scientific">Tribonema minus</name>
    <dbReference type="NCBI Taxonomy" id="303371"/>
    <lineage>
        <taxon>Eukaryota</taxon>
        <taxon>Sar</taxon>
        <taxon>Stramenopiles</taxon>
        <taxon>Ochrophyta</taxon>
        <taxon>PX clade</taxon>
        <taxon>Xanthophyceae</taxon>
        <taxon>Tribonematales</taxon>
        <taxon>Tribonemataceae</taxon>
        <taxon>Tribonema</taxon>
    </lineage>
</organism>
<dbReference type="PANTHER" id="PTHR48051">
    <property type="match status" value="1"/>
</dbReference>
<evidence type="ECO:0000313" key="3">
    <source>
        <dbReference type="EMBL" id="KAG5178182.1"/>
    </source>
</evidence>
<protein>
    <submittedName>
        <fullName evidence="3">Uncharacterized protein</fullName>
    </submittedName>
</protein>
<dbReference type="InterPro" id="IPR003591">
    <property type="entry name" value="Leu-rich_rpt_typical-subtyp"/>
</dbReference>
<dbReference type="Proteomes" id="UP000664859">
    <property type="component" value="Unassembled WGS sequence"/>
</dbReference>
<proteinExistence type="predicted"/>
<dbReference type="InterPro" id="IPR001611">
    <property type="entry name" value="Leu-rich_rpt"/>
</dbReference>
<dbReference type="SUPFAM" id="SSF52058">
    <property type="entry name" value="L domain-like"/>
    <property type="match status" value="1"/>
</dbReference>
<accession>A0A836CAE2</accession>
<dbReference type="GO" id="GO:0005737">
    <property type="term" value="C:cytoplasm"/>
    <property type="evidence" value="ECO:0007669"/>
    <property type="project" value="TreeGrafter"/>
</dbReference>
<dbReference type="SMART" id="SM00369">
    <property type="entry name" value="LRR_TYP"/>
    <property type="match status" value="5"/>
</dbReference>
<dbReference type="SMART" id="SM00364">
    <property type="entry name" value="LRR_BAC"/>
    <property type="match status" value="4"/>
</dbReference>
<name>A0A836CAE2_9STRA</name>
<dbReference type="OrthoDB" id="44077at2759"/>
<gene>
    <name evidence="3" type="ORF">JKP88DRAFT_169218</name>
</gene>
<dbReference type="FunFam" id="3.80.10.10:FF:000041">
    <property type="entry name" value="LRR receptor-like serine/threonine-protein kinase ERECTA"/>
    <property type="match status" value="1"/>
</dbReference>
<sequence length="258" mass="28375">MLPWLHPLTDLQLPGLGLRDEDLRGVALDALRGLTRMNMAKNQLETFPSAVLRLHRLTELDFSHNKMAAVPQGIGKLRRLRRLNLMCNKLSGAVPESLGRLTQLEVLGLRTNSLTALPTTIGCCVSLVELYVTENNLKALPASLGQCKRLRKLQASFNDLTTLPVEMAGCESLELCRLAANPSLSEVPSEITCLPSLAWLSLAGSLWSPGLGMWGEGSLENLKRTDLRFGKKVRGGCARRSMNIHTVRTAYELCVNCM</sequence>
<reference evidence="3" key="1">
    <citation type="submission" date="2021-02" db="EMBL/GenBank/DDBJ databases">
        <title>First Annotated Genome of the Yellow-green Alga Tribonema minus.</title>
        <authorList>
            <person name="Mahan K.M."/>
        </authorList>
    </citation>
    <scope>NUCLEOTIDE SEQUENCE</scope>
    <source>
        <strain evidence="3">UTEX B ZZ1240</strain>
    </source>
</reference>
<dbReference type="PANTHER" id="PTHR48051:SF1">
    <property type="entry name" value="RAS SUPPRESSOR PROTEIN 1"/>
    <property type="match status" value="1"/>
</dbReference>
<evidence type="ECO:0000313" key="4">
    <source>
        <dbReference type="Proteomes" id="UP000664859"/>
    </source>
</evidence>
<evidence type="ECO:0000256" key="1">
    <source>
        <dbReference type="ARBA" id="ARBA00022614"/>
    </source>
</evidence>
<keyword evidence="4" id="KW-1185">Reference proteome</keyword>
<dbReference type="EMBL" id="JAFCMP010000517">
    <property type="protein sequence ID" value="KAG5178182.1"/>
    <property type="molecule type" value="Genomic_DNA"/>
</dbReference>
<comment type="caution">
    <text evidence="3">The sequence shown here is derived from an EMBL/GenBank/DDBJ whole genome shotgun (WGS) entry which is preliminary data.</text>
</comment>
<keyword evidence="2" id="KW-0677">Repeat</keyword>
<dbReference type="Pfam" id="PF13855">
    <property type="entry name" value="LRR_8"/>
    <property type="match status" value="1"/>
</dbReference>
<dbReference type="Gene3D" id="3.80.10.10">
    <property type="entry name" value="Ribonuclease Inhibitor"/>
    <property type="match status" value="2"/>
</dbReference>
<dbReference type="AlphaFoldDB" id="A0A836CAE2"/>